<keyword evidence="9" id="KW-0862">Zinc</keyword>
<evidence type="ECO:0000256" key="2">
    <source>
        <dbReference type="ARBA" id="ARBA00001947"/>
    </source>
</evidence>
<keyword evidence="10" id="KW-0067">ATP-binding</keyword>
<dbReference type="InterPro" id="IPR032284">
    <property type="entry name" value="RecQ_Zn-bd"/>
</dbReference>
<dbReference type="SMART" id="SM00956">
    <property type="entry name" value="RQC"/>
    <property type="match status" value="1"/>
</dbReference>
<comment type="cofactor">
    <cofactor evidence="1">
        <name>Mg(2+)</name>
        <dbReference type="ChEBI" id="CHEBI:18420"/>
    </cofactor>
</comment>
<dbReference type="InterPro" id="IPR001650">
    <property type="entry name" value="Helicase_C-like"/>
</dbReference>
<dbReference type="PROSITE" id="PS50967">
    <property type="entry name" value="HRDC"/>
    <property type="match status" value="1"/>
</dbReference>
<dbReference type="InterPro" id="IPR018982">
    <property type="entry name" value="RQC_domain"/>
</dbReference>
<dbReference type="EC" id="5.6.2.4" evidence="16"/>
<dbReference type="InterPro" id="IPR006293">
    <property type="entry name" value="DNA_helicase_ATP-dep_RecQ_bac"/>
</dbReference>
<evidence type="ECO:0000256" key="7">
    <source>
        <dbReference type="ARBA" id="ARBA00022801"/>
    </source>
</evidence>
<keyword evidence="11" id="KW-0238">DNA-binding</keyword>
<evidence type="ECO:0000259" key="18">
    <source>
        <dbReference type="PROSITE" id="PS51192"/>
    </source>
</evidence>
<evidence type="ECO:0000313" key="21">
    <source>
        <dbReference type="Proteomes" id="UP000663570"/>
    </source>
</evidence>
<comment type="catalytic activity">
    <reaction evidence="15">
        <text>Couples ATP hydrolysis with the unwinding of duplex DNA by translocating in the 3'-5' direction.</text>
        <dbReference type="EC" id="5.6.2.4"/>
    </reaction>
</comment>
<keyword evidence="6" id="KW-0227">DNA damage</keyword>
<evidence type="ECO:0000256" key="1">
    <source>
        <dbReference type="ARBA" id="ARBA00001946"/>
    </source>
</evidence>
<dbReference type="CDD" id="cd18794">
    <property type="entry name" value="SF2_C_RecQ"/>
    <property type="match status" value="1"/>
</dbReference>
<dbReference type="SUPFAM" id="SSF47819">
    <property type="entry name" value="HRDC-like"/>
    <property type="match status" value="1"/>
</dbReference>
<dbReference type="PANTHER" id="PTHR13710">
    <property type="entry name" value="DNA HELICASE RECQ FAMILY MEMBER"/>
    <property type="match status" value="1"/>
</dbReference>
<dbReference type="PROSITE" id="PS51192">
    <property type="entry name" value="HELICASE_ATP_BIND_1"/>
    <property type="match status" value="1"/>
</dbReference>
<evidence type="ECO:0000256" key="11">
    <source>
        <dbReference type="ARBA" id="ARBA00023125"/>
    </source>
</evidence>
<keyword evidence="14" id="KW-0413">Isomerase</keyword>
<evidence type="ECO:0000256" key="9">
    <source>
        <dbReference type="ARBA" id="ARBA00022833"/>
    </source>
</evidence>
<evidence type="ECO:0000256" key="3">
    <source>
        <dbReference type="ARBA" id="ARBA00005446"/>
    </source>
</evidence>
<comment type="cofactor">
    <cofactor evidence="2">
        <name>Zn(2+)</name>
        <dbReference type="ChEBI" id="CHEBI:29105"/>
    </cofactor>
</comment>
<dbReference type="NCBIfam" id="TIGR01389">
    <property type="entry name" value="recQ"/>
    <property type="match status" value="1"/>
</dbReference>
<dbReference type="Pfam" id="PF09382">
    <property type="entry name" value="RQC"/>
    <property type="match status" value="1"/>
</dbReference>
<dbReference type="InterPro" id="IPR002121">
    <property type="entry name" value="HRDC_dom"/>
</dbReference>
<evidence type="ECO:0000259" key="17">
    <source>
        <dbReference type="PROSITE" id="PS50967"/>
    </source>
</evidence>
<dbReference type="SMART" id="SM00341">
    <property type="entry name" value="HRDC"/>
    <property type="match status" value="1"/>
</dbReference>
<proteinExistence type="inferred from homology"/>
<feature type="domain" description="Helicase ATP-binding" evidence="18">
    <location>
        <begin position="34"/>
        <end position="202"/>
    </location>
</feature>
<dbReference type="SUPFAM" id="SSF52540">
    <property type="entry name" value="P-loop containing nucleoside triphosphate hydrolases"/>
    <property type="match status" value="2"/>
</dbReference>
<dbReference type="CDD" id="cd17920">
    <property type="entry name" value="DEXHc_RecQ"/>
    <property type="match status" value="1"/>
</dbReference>
<dbReference type="PANTHER" id="PTHR13710:SF105">
    <property type="entry name" value="ATP-DEPENDENT DNA HELICASE Q1"/>
    <property type="match status" value="1"/>
</dbReference>
<dbReference type="InterPro" id="IPR014001">
    <property type="entry name" value="Helicase_ATP-bd"/>
</dbReference>
<dbReference type="Pfam" id="PF00570">
    <property type="entry name" value="HRDC"/>
    <property type="match status" value="1"/>
</dbReference>
<keyword evidence="8 20" id="KW-0347">Helicase</keyword>
<dbReference type="GO" id="GO:0016787">
    <property type="term" value="F:hydrolase activity"/>
    <property type="evidence" value="ECO:0007669"/>
    <property type="project" value="UniProtKB-KW"/>
</dbReference>
<feature type="domain" description="Helicase C-terminal" evidence="19">
    <location>
        <begin position="223"/>
        <end position="371"/>
    </location>
</feature>
<reference evidence="20 21" key="1">
    <citation type="submission" date="2021-02" db="EMBL/GenBank/DDBJ databases">
        <title>Niveibacterium changnyeongensis HC41.</title>
        <authorList>
            <person name="Kang M."/>
        </authorList>
    </citation>
    <scope>NUCLEOTIDE SEQUENCE [LARGE SCALE GENOMIC DNA]</scope>
    <source>
        <strain evidence="20 21">HC41</strain>
    </source>
</reference>
<feature type="domain" description="HRDC" evidence="17">
    <location>
        <begin position="531"/>
        <end position="609"/>
    </location>
</feature>
<name>A0ABX7MCW5_9RHOO</name>
<evidence type="ECO:0000256" key="16">
    <source>
        <dbReference type="NCBIfam" id="TIGR01389"/>
    </source>
</evidence>
<keyword evidence="21" id="KW-1185">Reference proteome</keyword>
<dbReference type="NCBIfam" id="TIGR00614">
    <property type="entry name" value="recQ_fam"/>
    <property type="match status" value="1"/>
</dbReference>
<evidence type="ECO:0000256" key="15">
    <source>
        <dbReference type="ARBA" id="ARBA00034617"/>
    </source>
</evidence>
<dbReference type="Pfam" id="PF00270">
    <property type="entry name" value="DEAD"/>
    <property type="match status" value="1"/>
</dbReference>
<protein>
    <recommendedName>
        <fullName evidence="16">DNA helicase RecQ</fullName>
        <ecNumber evidence="16">5.6.2.4</ecNumber>
    </recommendedName>
</protein>
<evidence type="ECO:0000313" key="20">
    <source>
        <dbReference type="EMBL" id="QSI78415.1"/>
    </source>
</evidence>
<dbReference type="Pfam" id="PF16124">
    <property type="entry name" value="RecQ_Zn_bind"/>
    <property type="match status" value="1"/>
</dbReference>
<keyword evidence="5" id="KW-0547">Nucleotide-binding</keyword>
<evidence type="ECO:0000256" key="13">
    <source>
        <dbReference type="ARBA" id="ARBA00023204"/>
    </source>
</evidence>
<dbReference type="Gene3D" id="1.10.10.10">
    <property type="entry name" value="Winged helix-like DNA-binding domain superfamily/Winged helix DNA-binding domain"/>
    <property type="match status" value="1"/>
</dbReference>
<gene>
    <name evidence="20" type="primary">recQ</name>
    <name evidence="20" type="ORF">JY500_07315</name>
</gene>
<evidence type="ECO:0000256" key="10">
    <source>
        <dbReference type="ARBA" id="ARBA00022840"/>
    </source>
</evidence>
<dbReference type="InterPro" id="IPR044876">
    <property type="entry name" value="HRDC_dom_sf"/>
</dbReference>
<keyword evidence="4" id="KW-0479">Metal-binding</keyword>
<dbReference type="Pfam" id="PF00271">
    <property type="entry name" value="Helicase_C"/>
    <property type="match status" value="1"/>
</dbReference>
<dbReference type="Proteomes" id="UP000663570">
    <property type="component" value="Chromosome"/>
</dbReference>
<keyword evidence="13" id="KW-0234">DNA repair</keyword>
<dbReference type="InterPro" id="IPR027417">
    <property type="entry name" value="P-loop_NTPase"/>
</dbReference>
<evidence type="ECO:0000256" key="4">
    <source>
        <dbReference type="ARBA" id="ARBA00022723"/>
    </source>
</evidence>
<comment type="similarity">
    <text evidence="3">Belongs to the helicase family. RecQ subfamily.</text>
</comment>
<evidence type="ECO:0000256" key="8">
    <source>
        <dbReference type="ARBA" id="ARBA00022806"/>
    </source>
</evidence>
<evidence type="ECO:0000259" key="19">
    <source>
        <dbReference type="PROSITE" id="PS51194"/>
    </source>
</evidence>
<accession>A0ABX7MCW5</accession>
<evidence type="ECO:0000256" key="6">
    <source>
        <dbReference type="ARBA" id="ARBA00022763"/>
    </source>
</evidence>
<dbReference type="InterPro" id="IPR010997">
    <property type="entry name" value="HRDC-like_sf"/>
</dbReference>
<dbReference type="PROSITE" id="PS51194">
    <property type="entry name" value="HELICASE_CTER"/>
    <property type="match status" value="1"/>
</dbReference>
<evidence type="ECO:0000256" key="12">
    <source>
        <dbReference type="ARBA" id="ARBA00023172"/>
    </source>
</evidence>
<dbReference type="InterPro" id="IPR011545">
    <property type="entry name" value="DEAD/DEAH_box_helicase_dom"/>
</dbReference>
<evidence type="ECO:0000256" key="14">
    <source>
        <dbReference type="ARBA" id="ARBA00023235"/>
    </source>
</evidence>
<dbReference type="RefSeq" id="WP_206255765.1">
    <property type="nucleotide sequence ID" value="NZ_CP071060.1"/>
</dbReference>
<dbReference type="InterPro" id="IPR036388">
    <property type="entry name" value="WH-like_DNA-bd_sf"/>
</dbReference>
<evidence type="ECO:0000256" key="5">
    <source>
        <dbReference type="ARBA" id="ARBA00022741"/>
    </source>
</evidence>
<dbReference type="SMART" id="SM00487">
    <property type="entry name" value="DEXDc"/>
    <property type="match status" value="1"/>
</dbReference>
<keyword evidence="12" id="KW-0233">DNA recombination</keyword>
<sequence>MQPTLDAAPAAPALDTLRHVFGYPAFRGQQQAIVEHVANGGDALVLMPTGGGKSLCYQIPSLLREGCGIVVSPLIALMQDQVSALKLLGVRAAFLNSTLELEHVSVIERELLEGELDMLYVAPERLMTPRFQQLLGQARIALFAIDEAHCVSQWGHDFRPEYIQLSVLHERFPNIPRVALTATADNATRAEIIERLQLQHAEVFLSSFDRPNIRYTVVEKDNPRKQLLRFIRSTHEGDSGIVYCLSRKKVEETAKWLRGEGLNAYPYHAGLDAETRATHQNKFIRGDGVIMVATVAFGMGIDKPDVRFVAHLDLPKSLEAYYQETGRAGRDSLPSNAWMAYGLQDLVLQREMIEQSQAPDEVKRVERQKLDALLGYCEAPACRREVLLRYFGETSSPCGNCDMCLTPPQTWDASVAAQQALSTIYRSGQRYGAGHLIDILQGRETPKVVERGHQHLTTFGIGKAVSDVQWSSLLRQMVAQGLIGVNEHGGLLLLEPCRPILRGEAEFMARKVREATPGGATSVRKEIEFESDEARALWAALRQCRRKLAEENNVPAYIVFGDATLKQMLERRPASLAEMSELSGVGDKKLERYGEEFLEVLKGHARQYG</sequence>
<organism evidence="20 21">
    <name type="scientific">Niveibacterium microcysteis</name>
    <dbReference type="NCBI Taxonomy" id="2811415"/>
    <lineage>
        <taxon>Bacteria</taxon>
        <taxon>Pseudomonadati</taxon>
        <taxon>Pseudomonadota</taxon>
        <taxon>Betaproteobacteria</taxon>
        <taxon>Rhodocyclales</taxon>
        <taxon>Rhodocyclaceae</taxon>
        <taxon>Niveibacterium</taxon>
    </lineage>
</organism>
<dbReference type="InterPro" id="IPR004589">
    <property type="entry name" value="DNA_helicase_ATP-dep_RecQ"/>
</dbReference>
<dbReference type="EMBL" id="CP071060">
    <property type="protein sequence ID" value="QSI78415.1"/>
    <property type="molecule type" value="Genomic_DNA"/>
</dbReference>
<keyword evidence="7 20" id="KW-0378">Hydrolase</keyword>
<dbReference type="Gene3D" id="1.10.150.80">
    <property type="entry name" value="HRDC domain"/>
    <property type="match status" value="1"/>
</dbReference>
<dbReference type="GO" id="GO:0003678">
    <property type="term" value="F:DNA helicase activity"/>
    <property type="evidence" value="ECO:0007669"/>
    <property type="project" value="UniProtKB-EC"/>
</dbReference>
<dbReference type="SMART" id="SM00490">
    <property type="entry name" value="HELICc"/>
    <property type="match status" value="1"/>
</dbReference>
<dbReference type="Gene3D" id="3.40.50.300">
    <property type="entry name" value="P-loop containing nucleotide triphosphate hydrolases"/>
    <property type="match status" value="2"/>
</dbReference>